<feature type="domain" description="D-alanyl-D-alanine carboxypeptidase-like core" evidence="2">
    <location>
        <begin position="191"/>
        <end position="316"/>
    </location>
</feature>
<dbReference type="InterPro" id="IPR006311">
    <property type="entry name" value="TAT_signal"/>
</dbReference>
<feature type="chain" id="PRO_5046679720" evidence="1">
    <location>
        <begin position="32"/>
        <end position="344"/>
    </location>
</feature>
<feature type="signal peptide" evidence="1">
    <location>
        <begin position="1"/>
        <end position="31"/>
    </location>
</feature>
<dbReference type="PANTHER" id="PTHR34385:SF1">
    <property type="entry name" value="PEPTIDOGLYCAN L-ALANYL-D-GLUTAMATE ENDOPEPTIDASE CWLK"/>
    <property type="match status" value="1"/>
</dbReference>
<keyword evidence="3" id="KW-0645">Protease</keyword>
<protein>
    <submittedName>
        <fullName evidence="3">D-alanyl-D-alanine carboxypeptidase</fullName>
    </submittedName>
</protein>
<dbReference type="Pfam" id="PF02557">
    <property type="entry name" value="VanY"/>
    <property type="match status" value="1"/>
</dbReference>
<evidence type="ECO:0000256" key="1">
    <source>
        <dbReference type="SAM" id="SignalP"/>
    </source>
</evidence>
<dbReference type="RefSeq" id="WP_125206466.1">
    <property type="nucleotide sequence ID" value="NZ_PVTX01000002.1"/>
</dbReference>
<accession>A0ABX5EIT5</accession>
<dbReference type="InterPro" id="IPR009045">
    <property type="entry name" value="Zn_M74/Hedgehog-like"/>
</dbReference>
<dbReference type="PROSITE" id="PS51318">
    <property type="entry name" value="TAT"/>
    <property type="match status" value="1"/>
</dbReference>
<keyword evidence="3" id="KW-0121">Carboxypeptidase</keyword>
<dbReference type="InterPro" id="IPR052179">
    <property type="entry name" value="DD-CPase-like"/>
</dbReference>
<keyword evidence="1" id="KW-0732">Signal</keyword>
<dbReference type="GO" id="GO:0004180">
    <property type="term" value="F:carboxypeptidase activity"/>
    <property type="evidence" value="ECO:0007669"/>
    <property type="project" value="UniProtKB-KW"/>
</dbReference>
<reference evidence="3 4" key="1">
    <citation type="submission" date="2018-03" db="EMBL/GenBank/DDBJ databases">
        <title>Comparative analysis of microorganisms from saline springs in Andes Mountain Range, Colombia.</title>
        <authorList>
            <person name="Rubin E."/>
        </authorList>
    </citation>
    <scope>NUCLEOTIDE SEQUENCE [LARGE SCALE GENOMIC DNA]</scope>
    <source>
        <strain evidence="3 4">CG 23</strain>
    </source>
</reference>
<sequence length="344" mass="36527">MPRPASRRRAARTLLAAAVLAALGWPTTAGAAEVSPAGPPVAARHVPLPEATTITGWRPAESGVAGEHLRDVVLVSPARGRELEVQQQVGGTWVTRQVLRLADGEVDVTDVPLTRHWTHDRATRWRLAVGGSGSAAPAVSGVKVVTASWEAADDPRDPAVLVNKRHPVQPRSWEPDRLVRPALATAGSRVRLRPVAADALAGLATAARKATGKELVLVSGYRSAGYQERLHDRYVRGHGAEAAERFSARAGHSEHQTGLAADVTQAGVDLTRFGGTPSSDWVAAHAWRHGFVVRYTAGDADVTGYAAEPWHLRYVGPDLAAYVHHTGLTLEEALGAEAAPDYLG</sequence>
<keyword evidence="4" id="KW-1185">Reference proteome</keyword>
<dbReference type="CDD" id="cd14852">
    <property type="entry name" value="LD-carboxypeptidase"/>
    <property type="match status" value="1"/>
</dbReference>
<gene>
    <name evidence="3" type="ORF">BCL65_10267</name>
</gene>
<keyword evidence="3" id="KW-0378">Hydrolase</keyword>
<dbReference type="Gene3D" id="3.30.1380.10">
    <property type="match status" value="1"/>
</dbReference>
<organism evidence="3 4">
    <name type="scientific">Isoptericola halotolerans</name>
    <dbReference type="NCBI Taxonomy" id="300560"/>
    <lineage>
        <taxon>Bacteria</taxon>
        <taxon>Bacillati</taxon>
        <taxon>Actinomycetota</taxon>
        <taxon>Actinomycetes</taxon>
        <taxon>Micrococcales</taxon>
        <taxon>Promicromonosporaceae</taxon>
        <taxon>Isoptericola</taxon>
    </lineage>
</organism>
<dbReference type="SUPFAM" id="SSF55166">
    <property type="entry name" value="Hedgehog/DD-peptidase"/>
    <property type="match status" value="1"/>
</dbReference>
<evidence type="ECO:0000313" key="4">
    <source>
        <dbReference type="Proteomes" id="UP000239895"/>
    </source>
</evidence>
<proteinExistence type="predicted"/>
<evidence type="ECO:0000313" key="3">
    <source>
        <dbReference type="EMBL" id="PRZ08525.1"/>
    </source>
</evidence>
<name>A0ABX5EIT5_9MICO</name>
<dbReference type="EMBL" id="PVTX01000002">
    <property type="protein sequence ID" value="PRZ08525.1"/>
    <property type="molecule type" value="Genomic_DNA"/>
</dbReference>
<dbReference type="Proteomes" id="UP000239895">
    <property type="component" value="Unassembled WGS sequence"/>
</dbReference>
<dbReference type="InterPro" id="IPR058193">
    <property type="entry name" value="VanY/YodJ_core_dom"/>
</dbReference>
<comment type="caution">
    <text evidence="3">The sequence shown here is derived from an EMBL/GenBank/DDBJ whole genome shotgun (WGS) entry which is preliminary data.</text>
</comment>
<dbReference type="InterPro" id="IPR003709">
    <property type="entry name" value="VanY-like_core_dom"/>
</dbReference>
<evidence type="ECO:0000259" key="2">
    <source>
        <dbReference type="Pfam" id="PF02557"/>
    </source>
</evidence>
<dbReference type="PANTHER" id="PTHR34385">
    <property type="entry name" value="D-ALANYL-D-ALANINE CARBOXYPEPTIDASE"/>
    <property type="match status" value="1"/>
</dbReference>